<accession>A0ABZ2DB35</accession>
<evidence type="ECO:0000313" key="1">
    <source>
        <dbReference type="EMBL" id="WWA48421.1"/>
    </source>
</evidence>
<gene>
    <name evidence="1" type="ORF">V5F89_05860</name>
</gene>
<protein>
    <submittedName>
        <fullName evidence="1">Porin</fullName>
    </submittedName>
</protein>
<dbReference type="EMBL" id="CP144918">
    <property type="protein sequence ID" value="WWA48421.1"/>
    <property type="molecule type" value="Genomic_DNA"/>
</dbReference>
<dbReference type="Pfam" id="PF16930">
    <property type="entry name" value="Porin_5"/>
    <property type="match status" value="1"/>
</dbReference>
<keyword evidence="2" id="KW-1185">Reference proteome</keyword>
<evidence type="ECO:0000313" key="2">
    <source>
        <dbReference type="Proteomes" id="UP001335183"/>
    </source>
</evidence>
<name>A0ABZ2DB35_9SPHN</name>
<sequence length="508" mass="55427">MSCGAGLALAAAAPASAQSDDPEFSLELLQLMVDEGLLSAEKAQGLLDRAKARVEEKKAREMAEANAIEVPYVPEVVREQIREEVKAEVIAKAQEERWITADPIPEWIDGIELSGDIRLRREQVYFSDDNYFGFPDLQAINDAGGVVEGEGVPTLNTTNDFGRSLYRARLGVKARVADTVEFGLRLAAGRDRSPISTNALLGEYFQKDGLWIDRAYLSVRPLDELTLTGGRMPNPFFSTDLVWDEDINPEGVAANLRVPVTGDVRVFATAGAFPLESRQTNVVDLERWMWGAQAGGEVKAGDLSFKAGVAYYDYRNMEGIKNAQDSRLTDYTALSVVGIGNSKFNIRNDATTQLIGLSSDFDVLNVTASIGYRMFGDVEMRLTGDFARNLAFDAEAIAALESSSADPGDTAWQVRFDLGTPVMADFGDWFVAGAYKRLETDSVLDIFTDSDFGAGGTDLEGYVLEGGFGLYRNTWLGARWLSADAIDRAALVPVYGADILMIDLNAAF</sequence>
<reference evidence="1 2" key="1">
    <citation type="submission" date="2024-02" db="EMBL/GenBank/DDBJ databases">
        <title>The whole genome sequence of five bacterial samples isolated from Abu Dhabi Sabkha-shore region.</title>
        <authorList>
            <person name="Sudalaimuthuasari N."/>
            <person name="Sarfraz B."/>
            <person name="Tuyisabe J.D."/>
            <person name="Mugisha Ntwali L.D.M."/>
            <person name="Ali A.I.A.A."/>
            <person name="Almansoori S.Z.A."/>
            <person name="Alajami H.S.A."/>
            <person name="Almeqbaali A.A.S."/>
            <person name="Kundu B."/>
            <person name="Saeed E.E."/>
            <person name="Sukumarinath V."/>
            <person name="Mishra A.K."/>
            <person name="Hazzouri K.M."/>
            <person name="Almaskari R."/>
            <person name="Sharma A.K."/>
            <person name="Amiri K.M.A."/>
        </authorList>
    </citation>
    <scope>NUCLEOTIDE SEQUENCE [LARGE SCALE GENOMIC DNA]</scope>
    <source>
        <strain evidence="2">kcgeb_sd</strain>
    </source>
</reference>
<dbReference type="InterPro" id="IPR032638">
    <property type="entry name" value="Porin_5"/>
</dbReference>
<organism evidence="1 2">
    <name type="scientific">Pelagerythrobacter marensis</name>
    <dbReference type="NCBI Taxonomy" id="543877"/>
    <lineage>
        <taxon>Bacteria</taxon>
        <taxon>Pseudomonadati</taxon>
        <taxon>Pseudomonadota</taxon>
        <taxon>Alphaproteobacteria</taxon>
        <taxon>Sphingomonadales</taxon>
        <taxon>Erythrobacteraceae</taxon>
        <taxon>Pelagerythrobacter</taxon>
    </lineage>
</organism>
<dbReference type="Proteomes" id="UP001335183">
    <property type="component" value="Chromosome"/>
</dbReference>
<dbReference type="RefSeq" id="WP_338447304.1">
    <property type="nucleotide sequence ID" value="NZ_CP144918.1"/>
</dbReference>
<proteinExistence type="predicted"/>
<dbReference type="SUPFAM" id="SSF56935">
    <property type="entry name" value="Porins"/>
    <property type="match status" value="1"/>
</dbReference>